<reference evidence="2" key="1">
    <citation type="journal article" date="2020" name="Fungal Divers.">
        <title>Resolving the Mortierellaceae phylogeny through synthesis of multi-gene phylogenetics and phylogenomics.</title>
        <authorList>
            <person name="Vandepol N."/>
            <person name="Liber J."/>
            <person name="Desiro A."/>
            <person name="Na H."/>
            <person name="Kennedy M."/>
            <person name="Barry K."/>
            <person name="Grigoriev I.V."/>
            <person name="Miller A.N."/>
            <person name="O'Donnell K."/>
            <person name="Stajich J.E."/>
            <person name="Bonito G."/>
        </authorList>
    </citation>
    <scope>NUCLEOTIDE SEQUENCE</scope>
    <source>
        <strain evidence="2">NVP60</strain>
    </source>
</reference>
<comment type="caution">
    <text evidence="2">The sequence shown here is derived from an EMBL/GenBank/DDBJ whole genome shotgun (WGS) entry which is preliminary data.</text>
</comment>
<dbReference type="OrthoDB" id="2420158at2759"/>
<feature type="region of interest" description="Disordered" evidence="1">
    <location>
        <begin position="1"/>
        <end position="27"/>
    </location>
</feature>
<feature type="compositionally biased region" description="Polar residues" evidence="1">
    <location>
        <begin position="407"/>
        <end position="416"/>
    </location>
</feature>
<proteinExistence type="predicted"/>
<keyword evidence="3" id="KW-1185">Reference proteome</keyword>
<dbReference type="EMBL" id="JAAAIN010001853">
    <property type="protein sequence ID" value="KAG0299732.1"/>
    <property type="molecule type" value="Genomic_DNA"/>
</dbReference>
<feature type="compositionally biased region" description="Polar residues" evidence="1">
    <location>
        <begin position="285"/>
        <end position="294"/>
    </location>
</feature>
<feature type="region of interest" description="Disordered" evidence="1">
    <location>
        <begin position="163"/>
        <end position="197"/>
    </location>
</feature>
<dbReference type="Proteomes" id="UP000823405">
    <property type="component" value="Unassembled WGS sequence"/>
</dbReference>
<feature type="compositionally biased region" description="Acidic residues" evidence="1">
    <location>
        <begin position="138"/>
        <end position="147"/>
    </location>
</feature>
<feature type="compositionally biased region" description="Polar residues" evidence="1">
    <location>
        <begin position="111"/>
        <end position="125"/>
    </location>
</feature>
<evidence type="ECO:0000313" key="2">
    <source>
        <dbReference type="EMBL" id="KAG0299732.1"/>
    </source>
</evidence>
<name>A0A9P6QXS8_9FUNG</name>
<evidence type="ECO:0000313" key="3">
    <source>
        <dbReference type="Proteomes" id="UP000823405"/>
    </source>
</evidence>
<accession>A0A9P6QXS8</accession>
<feature type="compositionally biased region" description="Basic and acidic residues" evidence="1">
    <location>
        <begin position="361"/>
        <end position="375"/>
    </location>
</feature>
<gene>
    <name evidence="2" type="ORF">BGZ97_003576</name>
</gene>
<feature type="compositionally biased region" description="Polar residues" evidence="1">
    <location>
        <begin position="85"/>
        <end position="99"/>
    </location>
</feature>
<evidence type="ECO:0000256" key="1">
    <source>
        <dbReference type="SAM" id="MobiDB-lite"/>
    </source>
</evidence>
<feature type="region of interest" description="Disordered" evidence="1">
    <location>
        <begin position="280"/>
        <end position="317"/>
    </location>
</feature>
<sequence>MRRVHPQRAKPPAQSANDKPSSGGVVHKSLNYDCKAWTTHSELHKRYTSENSNNTLEQAVSQARLTITNNATLTTTSTKKPFMFSASSITPKSQEQESGATKRRLSGNLPIASTNNRKKNNSANGGTRGQDRGRIVISDEDDDDDDFELPEAEELFSDAISKKTRRVESSANTNKASDHTRFYQAQTNGKNPLRKHTSPDMIMDEQAAAKADTAEDDTWLMSDFQVDQDIDLFIPSPTSIHGQLSARNVAEPPHKIPPAVSTRSTVSQTQNTLNEIDRLFLDGSPTRSPSTRFQTPFEDRELNEQRSPTPYVGPTGIYPPYQGMDDPGVNEVVLFEDPQQDDQVKGTGVIVNDGQDVGHPVTDDDVKPESQDKRSIGPQEASNMKAVNEQASEPIEQTAEEPDPPRQTHTFTLPRTSSAFRERLKQLSGGVQTSMDEMMDAIQDVERLRTSVEKTLTDRQEFLNQRGERIHCQARQLQEEASTLHSKTCENMLRAVQHE</sequence>
<feature type="region of interest" description="Disordered" evidence="1">
    <location>
        <begin position="84"/>
        <end position="147"/>
    </location>
</feature>
<protein>
    <submittedName>
        <fullName evidence="2">Uncharacterized protein</fullName>
    </submittedName>
</protein>
<feature type="region of interest" description="Disordered" evidence="1">
    <location>
        <begin position="344"/>
        <end position="416"/>
    </location>
</feature>
<organism evidence="2 3">
    <name type="scientific">Linnemannia gamsii</name>
    <dbReference type="NCBI Taxonomy" id="64522"/>
    <lineage>
        <taxon>Eukaryota</taxon>
        <taxon>Fungi</taxon>
        <taxon>Fungi incertae sedis</taxon>
        <taxon>Mucoromycota</taxon>
        <taxon>Mortierellomycotina</taxon>
        <taxon>Mortierellomycetes</taxon>
        <taxon>Mortierellales</taxon>
        <taxon>Mortierellaceae</taxon>
        <taxon>Linnemannia</taxon>
    </lineage>
</organism>
<dbReference type="AlphaFoldDB" id="A0A9P6QXS8"/>